<reference evidence="6" key="1">
    <citation type="submission" date="2023-06" db="EMBL/GenBank/DDBJ databases">
        <title>Conoideocrella luteorostrata (Hypocreales: Clavicipitaceae), a potential biocontrol fungus for elongate hemlock scale in United States Christmas tree production areas.</title>
        <authorList>
            <person name="Barrett H."/>
            <person name="Lovett B."/>
            <person name="Macias A.M."/>
            <person name="Stajich J.E."/>
            <person name="Kasson M.T."/>
        </authorList>
    </citation>
    <scope>NUCLEOTIDE SEQUENCE</scope>
    <source>
        <strain evidence="6">ARSEF 14590</strain>
    </source>
</reference>
<keyword evidence="2" id="KW-0479">Metal-binding</keyword>
<protein>
    <recommendedName>
        <fullName evidence="5">Cytochrome b5 heme-binding domain-containing protein</fullName>
    </recommendedName>
</protein>
<dbReference type="GO" id="GO:0016020">
    <property type="term" value="C:membrane"/>
    <property type="evidence" value="ECO:0007669"/>
    <property type="project" value="TreeGrafter"/>
</dbReference>
<dbReference type="InterPro" id="IPR050668">
    <property type="entry name" value="Cytochrome_b5"/>
</dbReference>
<evidence type="ECO:0000313" key="6">
    <source>
        <dbReference type="EMBL" id="KAK2606481.1"/>
    </source>
</evidence>
<dbReference type="Pfam" id="PF00173">
    <property type="entry name" value="Cyt-b5"/>
    <property type="match status" value="1"/>
</dbReference>
<dbReference type="GO" id="GO:0046872">
    <property type="term" value="F:metal ion binding"/>
    <property type="evidence" value="ECO:0007669"/>
    <property type="project" value="UniProtKB-KW"/>
</dbReference>
<dbReference type="InterPro" id="IPR037217">
    <property type="entry name" value="Trp/Indoleamine_2_3_dOase-like"/>
</dbReference>
<dbReference type="PROSITE" id="PS50255">
    <property type="entry name" value="CYTOCHROME_B5_2"/>
    <property type="match status" value="1"/>
</dbReference>
<dbReference type="SUPFAM" id="SSF55856">
    <property type="entry name" value="Cytochrome b5-like heme/steroid binding domain"/>
    <property type="match status" value="1"/>
</dbReference>
<dbReference type="InterPro" id="IPR001199">
    <property type="entry name" value="Cyt_B5-like_heme/steroid-bd"/>
</dbReference>
<dbReference type="AlphaFoldDB" id="A0AAJ0CU00"/>
<dbReference type="SUPFAM" id="SSF140959">
    <property type="entry name" value="Indolic compounds 2,3-dioxygenase-like"/>
    <property type="match status" value="1"/>
</dbReference>
<evidence type="ECO:0000256" key="4">
    <source>
        <dbReference type="ARBA" id="ARBA00038168"/>
    </source>
</evidence>
<dbReference type="PANTHER" id="PTHR19359">
    <property type="entry name" value="CYTOCHROME B5"/>
    <property type="match status" value="1"/>
</dbReference>
<dbReference type="Gene3D" id="3.10.120.10">
    <property type="entry name" value="Cytochrome b5-like heme/steroid binding domain"/>
    <property type="match status" value="1"/>
</dbReference>
<dbReference type="SUPFAM" id="SSF52343">
    <property type="entry name" value="Ferredoxin reductase-like, C-terminal NADP-linked domain"/>
    <property type="match status" value="1"/>
</dbReference>
<name>A0AAJ0CU00_9HYPO</name>
<dbReference type="Gene3D" id="3.40.50.80">
    <property type="entry name" value="Nucleotide-binding domain of ferredoxin-NADP reductase (FNR) module"/>
    <property type="match status" value="1"/>
</dbReference>
<dbReference type="SMART" id="SM01117">
    <property type="entry name" value="Cyt-b5"/>
    <property type="match status" value="1"/>
</dbReference>
<dbReference type="EMBL" id="JASWJB010000040">
    <property type="protein sequence ID" value="KAK2606481.1"/>
    <property type="molecule type" value="Genomic_DNA"/>
</dbReference>
<evidence type="ECO:0000313" key="7">
    <source>
        <dbReference type="Proteomes" id="UP001251528"/>
    </source>
</evidence>
<keyword evidence="3" id="KW-0408">Iron</keyword>
<dbReference type="InterPro" id="IPR017938">
    <property type="entry name" value="Riboflavin_synthase-like_b-brl"/>
</dbReference>
<evidence type="ECO:0000256" key="1">
    <source>
        <dbReference type="ARBA" id="ARBA00022617"/>
    </source>
</evidence>
<proteinExistence type="inferred from homology"/>
<dbReference type="InterPro" id="IPR039261">
    <property type="entry name" value="FNR_nucleotide-bd"/>
</dbReference>
<comment type="caution">
    <text evidence="6">The sequence shown here is derived from an EMBL/GenBank/DDBJ whole genome shotgun (WGS) entry which is preliminary data.</text>
</comment>
<dbReference type="Proteomes" id="UP001251528">
    <property type="component" value="Unassembled WGS sequence"/>
</dbReference>
<organism evidence="6 7">
    <name type="scientific">Conoideocrella luteorostrata</name>
    <dbReference type="NCBI Taxonomy" id="1105319"/>
    <lineage>
        <taxon>Eukaryota</taxon>
        <taxon>Fungi</taxon>
        <taxon>Dikarya</taxon>
        <taxon>Ascomycota</taxon>
        <taxon>Pezizomycotina</taxon>
        <taxon>Sordariomycetes</taxon>
        <taxon>Hypocreomycetidae</taxon>
        <taxon>Hypocreales</taxon>
        <taxon>Clavicipitaceae</taxon>
        <taxon>Conoideocrella</taxon>
    </lineage>
</organism>
<accession>A0AAJ0CU00</accession>
<keyword evidence="7" id="KW-1185">Reference proteome</keyword>
<keyword evidence="1" id="KW-0349">Heme</keyword>
<gene>
    <name evidence="6" type="ORF">QQS21_003174</name>
</gene>
<comment type="similarity">
    <text evidence="4">Belongs to the cytochrome b5 family.</text>
</comment>
<evidence type="ECO:0000256" key="2">
    <source>
        <dbReference type="ARBA" id="ARBA00022723"/>
    </source>
</evidence>
<dbReference type="SUPFAM" id="SSF63380">
    <property type="entry name" value="Riboflavin synthase domain-like"/>
    <property type="match status" value="1"/>
</dbReference>
<dbReference type="InterPro" id="IPR036400">
    <property type="entry name" value="Cyt_B5-like_heme/steroid_sf"/>
</dbReference>
<evidence type="ECO:0000256" key="3">
    <source>
        <dbReference type="ARBA" id="ARBA00023004"/>
    </source>
</evidence>
<sequence length="970" mass="107404">MDQLELGNLGQVPRFRDLLSTLPKSPGRSCYAAVYEVMNNLGRAIKLTQHRRLINDLNSTLGFETLEAITSISLTNTEVCAAFGVYFTALEQAFHWPRDTASSTPEMLENHKLVIQILNQPQLREKLCYLLEIESRVGKVAKFPKTVAQTALTMARSILQEAQLARQSGRPLPGNIQDTVNLLYRTCRSDWFDQGDYNDFDSHKQFGRLHEVIRASGTQRRLQELFEEASAISCLRCMPNLLQGLPSTTEMLQAALAAIQFAVAVVRDELFAVAIDEVIWGRTFANFSKAVGFCNVSAGGADAPIFCFIDTLCGRADANSKVALLEELEFRSRFFPPNVRALVDHLASSPSLRTYLASHDATYELQQSFRGLEQQRYDLYRMHRKKATRITIALRAGQRGTSAGVCARGGTTGVAKHLAGTLRDAMKARFGDDLSALQIDAIAQSHSPLLVGNAQVHAARVIFRFSTPLAIGPGDCLEVTVQLPDGARRTRTYSVTYTYSSQNLPEGNGYQITSAAEVNIRCKGLVSRYLCSQSQGCQVQVAVKPAPHFRLSKNTKPKEQTIFVAQGGSVGLFVAWIERQKQLTGRYVLVVGARRYSELGYKAELRKLAYRCVPSLQIVVALSQPGTDDLSILRSWGAQPYHGWVTGYLSLCSYQNIRTVHICGSSSFGLDTAKSPAFYTDKTTYRERKYGPRLQPITTSTIPTIRLLVAPEPQDTAITPNFPLVSRSDLALHNSPTDLWIAVGSYVYDVTAILRFHPGGEKVLLARAGRQAEDMFKSVHGDSEDVNALLRRTIVGQLAPPDQKNMAWEKWLDRVVEIQNDLTNHSRFEKVPSPSGDNLSECPPSEVVHASVDCFISGWHLLLYEMNIGESEPSQLQLTGTEVRAALDACQATAYEQSFADIARCGFVLHRIFDAHMLLASKIHSFLDKLKSEIATCIINNLDLGFGVFYACTNKCIAAMNELAEDMGSI</sequence>
<evidence type="ECO:0000259" key="5">
    <source>
        <dbReference type="PROSITE" id="PS50255"/>
    </source>
</evidence>
<dbReference type="GO" id="GO:0020037">
    <property type="term" value="F:heme binding"/>
    <property type="evidence" value="ECO:0007669"/>
    <property type="project" value="InterPro"/>
</dbReference>
<dbReference type="GO" id="GO:0019441">
    <property type="term" value="P:L-tryptophan catabolic process to kynurenine"/>
    <property type="evidence" value="ECO:0007669"/>
    <property type="project" value="InterPro"/>
</dbReference>
<feature type="domain" description="Cytochrome b5 heme-binding" evidence="5">
    <location>
        <begin position="722"/>
        <end position="799"/>
    </location>
</feature>